<dbReference type="RefSeq" id="WP_345170914.1">
    <property type="nucleotide sequence ID" value="NZ_BAABFQ010000003.1"/>
</dbReference>
<comment type="caution">
    <text evidence="2">The sequence shown here is derived from an EMBL/GenBank/DDBJ whole genome shotgun (WGS) entry which is preliminary data.</text>
</comment>
<name>A0ABW0MXD8_9ACTN</name>
<dbReference type="EMBL" id="JBHSMD010000002">
    <property type="protein sequence ID" value="MFC5492589.1"/>
    <property type="molecule type" value="Genomic_DNA"/>
</dbReference>
<keyword evidence="3" id="KW-1185">Reference proteome</keyword>
<evidence type="ECO:0000256" key="1">
    <source>
        <dbReference type="SAM" id="Phobius"/>
    </source>
</evidence>
<sequence>MLILGIILFGMVIGAGAQLILGKGGKGIDWTLAIVAGLVGSFVGGLLISLLSGDGLDLRASGIIGSLVGAIIVTAGWRWYAARSTAA</sequence>
<feature type="transmembrane region" description="Helical" evidence="1">
    <location>
        <begin position="32"/>
        <end position="51"/>
    </location>
</feature>
<protein>
    <submittedName>
        <fullName evidence="2">GlsB/YeaQ/YmgE family stress response membrane protein</fullName>
    </submittedName>
</protein>
<gene>
    <name evidence="2" type="ORF">ACFPKY_05745</name>
</gene>
<dbReference type="Proteomes" id="UP001595956">
    <property type="component" value="Unassembled WGS sequence"/>
</dbReference>
<evidence type="ECO:0000313" key="2">
    <source>
        <dbReference type="EMBL" id="MFC5492589.1"/>
    </source>
</evidence>
<keyword evidence="1" id="KW-0472">Membrane</keyword>
<accession>A0ABW0MXD8</accession>
<evidence type="ECO:0000313" key="3">
    <source>
        <dbReference type="Proteomes" id="UP001595956"/>
    </source>
</evidence>
<reference evidence="3" key="1">
    <citation type="journal article" date="2019" name="Int. J. Syst. Evol. Microbiol.">
        <title>The Global Catalogue of Microorganisms (GCM) 10K type strain sequencing project: providing services to taxonomists for standard genome sequencing and annotation.</title>
        <authorList>
            <consortium name="The Broad Institute Genomics Platform"/>
            <consortium name="The Broad Institute Genome Sequencing Center for Infectious Disease"/>
            <person name="Wu L."/>
            <person name="Ma J."/>
        </authorList>
    </citation>
    <scope>NUCLEOTIDE SEQUENCE [LARGE SCALE GENOMIC DNA]</scope>
    <source>
        <strain evidence="3">KACC 13778</strain>
    </source>
</reference>
<keyword evidence="1" id="KW-0812">Transmembrane</keyword>
<keyword evidence="1" id="KW-1133">Transmembrane helix</keyword>
<organism evidence="2 3">
    <name type="scientific">Nocardioides caricicola</name>
    <dbReference type="NCBI Taxonomy" id="634770"/>
    <lineage>
        <taxon>Bacteria</taxon>
        <taxon>Bacillati</taxon>
        <taxon>Actinomycetota</taxon>
        <taxon>Actinomycetes</taxon>
        <taxon>Propionibacteriales</taxon>
        <taxon>Nocardioidaceae</taxon>
        <taxon>Nocardioides</taxon>
    </lineage>
</organism>
<proteinExistence type="predicted"/>
<feature type="transmembrane region" description="Helical" evidence="1">
    <location>
        <begin position="63"/>
        <end position="81"/>
    </location>
</feature>